<reference evidence="5 6" key="1">
    <citation type="submission" date="2018-11" db="EMBL/GenBank/DDBJ databases">
        <authorList>
            <consortium name="Pathogen Informatics"/>
        </authorList>
    </citation>
    <scope>NUCLEOTIDE SEQUENCE [LARGE SCALE GENOMIC DNA]</scope>
    <source>
        <strain evidence="5 6">Zambia</strain>
    </source>
</reference>
<dbReference type="AlphaFoldDB" id="A0A183N6K0"/>
<evidence type="ECO:0000256" key="4">
    <source>
        <dbReference type="ARBA" id="ARBA00022833"/>
    </source>
</evidence>
<dbReference type="SMART" id="SM00105">
    <property type="entry name" value="ArfGap"/>
    <property type="match status" value="1"/>
</dbReference>
<dbReference type="STRING" id="48269.A0A183N6K0"/>
<evidence type="ECO:0000256" key="1">
    <source>
        <dbReference type="ARBA" id="ARBA00022468"/>
    </source>
</evidence>
<keyword evidence="1" id="KW-0343">GTPase activation</keyword>
<name>A0A183N6K0_9TREM</name>
<evidence type="ECO:0000256" key="3">
    <source>
        <dbReference type="ARBA" id="ARBA00022771"/>
    </source>
</evidence>
<dbReference type="PANTHER" id="PTHR45686:SF4">
    <property type="entry name" value="ADP-RIBOSYLATION FACTOR GTPASE ACTIVATING PROTEIN 3, ISOFORM H"/>
    <property type="match status" value="1"/>
</dbReference>
<dbReference type="Pfam" id="PF01412">
    <property type="entry name" value="ArfGap"/>
    <property type="match status" value="1"/>
</dbReference>
<organism evidence="5 6">
    <name type="scientific">Schistosoma margrebowiei</name>
    <dbReference type="NCBI Taxonomy" id="48269"/>
    <lineage>
        <taxon>Eukaryota</taxon>
        <taxon>Metazoa</taxon>
        <taxon>Spiralia</taxon>
        <taxon>Lophotrochozoa</taxon>
        <taxon>Platyhelminthes</taxon>
        <taxon>Trematoda</taxon>
        <taxon>Digenea</taxon>
        <taxon>Strigeidida</taxon>
        <taxon>Schistosomatoidea</taxon>
        <taxon>Schistosomatidae</taxon>
        <taxon>Schistosoma</taxon>
    </lineage>
</organism>
<dbReference type="GO" id="GO:0000139">
    <property type="term" value="C:Golgi membrane"/>
    <property type="evidence" value="ECO:0007669"/>
    <property type="project" value="GOC"/>
</dbReference>
<evidence type="ECO:0000256" key="2">
    <source>
        <dbReference type="ARBA" id="ARBA00022723"/>
    </source>
</evidence>
<accession>A0A183N6K0</accession>
<keyword evidence="6" id="KW-1185">Reference proteome</keyword>
<keyword evidence="4" id="KW-0862">Zinc</keyword>
<proteinExistence type="predicted"/>
<dbReference type="PROSITE" id="PS50115">
    <property type="entry name" value="ARFGAP"/>
    <property type="match status" value="1"/>
</dbReference>
<dbReference type="PANTHER" id="PTHR45686">
    <property type="entry name" value="ADP-RIBOSYLATION FACTOR GTPASE ACTIVATING PROTEIN 3, ISOFORM H-RELATED"/>
    <property type="match status" value="1"/>
</dbReference>
<keyword evidence="2" id="KW-0479">Metal-binding</keyword>
<dbReference type="Gene3D" id="1.10.220.150">
    <property type="entry name" value="Arf GTPase activating protein"/>
    <property type="match status" value="1"/>
</dbReference>
<dbReference type="GO" id="GO:0048205">
    <property type="term" value="P:COPI coating of Golgi vesicle"/>
    <property type="evidence" value="ECO:0007669"/>
    <property type="project" value="TreeGrafter"/>
</dbReference>
<sequence length="190" mass="21407">MVSVSPTKHEIVTILNKLKSLPCNKQCFDCGATNPTWASVTYGVFLCIDCSAVHRSLGVHLSFIRSTQLDTNWTWVQLRAMQVGGNQNALTFFSQNNCRSLDAQEKYQSRASQLYRAKLEKLAIDAFVQLTLDLDEGKSKRDQVADFFEEHTENVTTDIRNDEPVMVTNSLLHTHNPSITKILACLLLTQ</sequence>
<dbReference type="EMBL" id="UZAI01020030">
    <property type="protein sequence ID" value="VDP49253.1"/>
    <property type="molecule type" value="Genomic_DNA"/>
</dbReference>
<gene>
    <name evidence="5" type="ORF">SMRZ_LOCUS23925</name>
</gene>
<evidence type="ECO:0000313" key="5">
    <source>
        <dbReference type="EMBL" id="VDP49253.1"/>
    </source>
</evidence>
<protein>
    <submittedName>
        <fullName evidence="5">Uncharacterized protein</fullName>
    </submittedName>
</protein>
<dbReference type="InterPro" id="IPR001164">
    <property type="entry name" value="ArfGAP_dom"/>
</dbReference>
<keyword evidence="3" id="KW-0863">Zinc-finger</keyword>
<dbReference type="PRINTS" id="PR00405">
    <property type="entry name" value="REVINTRACTNG"/>
</dbReference>
<dbReference type="SUPFAM" id="SSF57863">
    <property type="entry name" value="ArfGap/RecO-like zinc finger"/>
    <property type="match status" value="1"/>
</dbReference>
<dbReference type="GO" id="GO:0008270">
    <property type="term" value="F:zinc ion binding"/>
    <property type="evidence" value="ECO:0007669"/>
    <property type="project" value="UniProtKB-KW"/>
</dbReference>
<evidence type="ECO:0000313" key="6">
    <source>
        <dbReference type="Proteomes" id="UP000277204"/>
    </source>
</evidence>
<dbReference type="Proteomes" id="UP000277204">
    <property type="component" value="Unassembled WGS sequence"/>
</dbReference>
<dbReference type="GO" id="GO:0005096">
    <property type="term" value="F:GTPase activator activity"/>
    <property type="evidence" value="ECO:0007669"/>
    <property type="project" value="UniProtKB-KW"/>
</dbReference>
<dbReference type="FunFam" id="1.10.220.150:FF:000004">
    <property type="entry name" value="Putative ADP-ribosylation factor GTPase-activating protein 2"/>
    <property type="match status" value="1"/>
</dbReference>
<dbReference type="InterPro" id="IPR038508">
    <property type="entry name" value="ArfGAP_dom_sf"/>
</dbReference>
<dbReference type="InterPro" id="IPR037278">
    <property type="entry name" value="ARFGAP/RecO"/>
</dbReference>
<dbReference type="CDD" id="cd08959">
    <property type="entry name" value="ArfGap_ArfGap1_like"/>
    <property type="match status" value="1"/>
</dbReference>